<evidence type="ECO:0000256" key="1">
    <source>
        <dbReference type="SAM" id="MobiDB-lite"/>
    </source>
</evidence>
<comment type="caution">
    <text evidence="2">The sequence shown here is derived from an EMBL/GenBank/DDBJ whole genome shotgun (WGS) entry which is preliminary data.</text>
</comment>
<feature type="compositionally biased region" description="Basic residues" evidence="1">
    <location>
        <begin position="64"/>
        <end position="73"/>
    </location>
</feature>
<dbReference type="AlphaFoldDB" id="A0AAV5VCZ4"/>
<reference evidence="2" key="1">
    <citation type="submission" date="2023-10" db="EMBL/GenBank/DDBJ databases">
        <title>Genome assembly of Pristionchus species.</title>
        <authorList>
            <person name="Yoshida K."/>
            <person name="Sommer R.J."/>
        </authorList>
    </citation>
    <scope>NUCLEOTIDE SEQUENCE</scope>
    <source>
        <strain evidence="2">RS5133</strain>
    </source>
</reference>
<gene>
    <name evidence="2" type="ORF">PFISCL1PPCAC_8863</name>
</gene>
<accession>A0AAV5VCZ4</accession>
<name>A0AAV5VCZ4_9BILA</name>
<feature type="non-terminal residue" evidence="2">
    <location>
        <position position="73"/>
    </location>
</feature>
<protein>
    <submittedName>
        <fullName evidence="2">Uncharacterized protein</fullName>
    </submittedName>
</protein>
<dbReference type="Proteomes" id="UP001432322">
    <property type="component" value="Unassembled WGS sequence"/>
</dbReference>
<sequence>TCTTSGNAVLTPDTVDAGSHTRTPLTVSASTGRTPITIDTTDGTRPSTTASPSPNVESVGKLSNTRRRRRSNT</sequence>
<keyword evidence="3" id="KW-1185">Reference proteome</keyword>
<feature type="non-terminal residue" evidence="2">
    <location>
        <position position="1"/>
    </location>
</feature>
<dbReference type="EMBL" id="BTSY01000003">
    <property type="protein sequence ID" value="GMT17566.1"/>
    <property type="molecule type" value="Genomic_DNA"/>
</dbReference>
<organism evidence="2 3">
    <name type="scientific">Pristionchus fissidentatus</name>
    <dbReference type="NCBI Taxonomy" id="1538716"/>
    <lineage>
        <taxon>Eukaryota</taxon>
        <taxon>Metazoa</taxon>
        <taxon>Ecdysozoa</taxon>
        <taxon>Nematoda</taxon>
        <taxon>Chromadorea</taxon>
        <taxon>Rhabditida</taxon>
        <taxon>Rhabditina</taxon>
        <taxon>Diplogasteromorpha</taxon>
        <taxon>Diplogasteroidea</taxon>
        <taxon>Neodiplogasteridae</taxon>
        <taxon>Pristionchus</taxon>
    </lineage>
</organism>
<proteinExistence type="predicted"/>
<evidence type="ECO:0000313" key="3">
    <source>
        <dbReference type="Proteomes" id="UP001432322"/>
    </source>
</evidence>
<feature type="region of interest" description="Disordered" evidence="1">
    <location>
        <begin position="1"/>
        <end position="73"/>
    </location>
</feature>
<evidence type="ECO:0000313" key="2">
    <source>
        <dbReference type="EMBL" id="GMT17566.1"/>
    </source>
</evidence>
<feature type="compositionally biased region" description="Polar residues" evidence="1">
    <location>
        <begin position="20"/>
        <end position="56"/>
    </location>
</feature>